<name>A0A1X6ZBC2_9RHOB</name>
<sequence length="56" mass="6224">MQPINASQQASALYRAHGPAAEAKVAEKIRACEASGETDQARDWKLIRHALRELKH</sequence>
<organism evidence="1 2">
    <name type="scientific">Pseudooceanicola marinus</name>
    <dbReference type="NCBI Taxonomy" id="396013"/>
    <lineage>
        <taxon>Bacteria</taxon>
        <taxon>Pseudomonadati</taxon>
        <taxon>Pseudomonadota</taxon>
        <taxon>Alphaproteobacteria</taxon>
        <taxon>Rhodobacterales</taxon>
        <taxon>Paracoccaceae</taxon>
        <taxon>Pseudooceanicola</taxon>
    </lineage>
</organism>
<keyword evidence="2" id="KW-1185">Reference proteome</keyword>
<accession>A0A1X6ZBC2</accession>
<dbReference type="AlphaFoldDB" id="A0A1X6ZBC2"/>
<evidence type="ECO:0000313" key="1">
    <source>
        <dbReference type="EMBL" id="SLN46836.1"/>
    </source>
</evidence>
<proteinExistence type="predicted"/>
<evidence type="ECO:0000313" key="2">
    <source>
        <dbReference type="Proteomes" id="UP000193963"/>
    </source>
</evidence>
<gene>
    <name evidence="1" type="ORF">PSM7751_02185</name>
</gene>
<dbReference type="EMBL" id="FWFN01000004">
    <property type="protein sequence ID" value="SLN46836.1"/>
    <property type="molecule type" value="Genomic_DNA"/>
</dbReference>
<reference evidence="1 2" key="1">
    <citation type="submission" date="2017-03" db="EMBL/GenBank/DDBJ databases">
        <authorList>
            <person name="Afonso C.L."/>
            <person name="Miller P.J."/>
            <person name="Scott M.A."/>
            <person name="Spackman E."/>
            <person name="Goraichik I."/>
            <person name="Dimitrov K.M."/>
            <person name="Suarez D.L."/>
            <person name="Swayne D.E."/>
        </authorList>
    </citation>
    <scope>NUCLEOTIDE SEQUENCE [LARGE SCALE GENOMIC DNA]</scope>
    <source>
        <strain evidence="1 2">CECT 7751</strain>
    </source>
</reference>
<dbReference type="Proteomes" id="UP000193963">
    <property type="component" value="Unassembled WGS sequence"/>
</dbReference>
<protein>
    <submittedName>
        <fullName evidence="1">Uncharacterized protein</fullName>
    </submittedName>
</protein>
<dbReference type="RefSeq" id="WP_198431909.1">
    <property type="nucleotide sequence ID" value="NZ_FWFN01000004.1"/>
</dbReference>